<organism evidence="1 2">
    <name type="scientific">Trichonephila inaurata madagascariensis</name>
    <dbReference type="NCBI Taxonomy" id="2747483"/>
    <lineage>
        <taxon>Eukaryota</taxon>
        <taxon>Metazoa</taxon>
        <taxon>Ecdysozoa</taxon>
        <taxon>Arthropoda</taxon>
        <taxon>Chelicerata</taxon>
        <taxon>Arachnida</taxon>
        <taxon>Araneae</taxon>
        <taxon>Araneomorphae</taxon>
        <taxon>Entelegynae</taxon>
        <taxon>Araneoidea</taxon>
        <taxon>Nephilidae</taxon>
        <taxon>Trichonephila</taxon>
        <taxon>Trichonephila inaurata</taxon>
    </lineage>
</organism>
<keyword evidence="2" id="KW-1185">Reference proteome</keyword>
<protein>
    <submittedName>
        <fullName evidence="1">Uncharacterized protein</fullName>
    </submittedName>
</protein>
<comment type="caution">
    <text evidence="1">The sequence shown here is derived from an EMBL/GenBank/DDBJ whole genome shotgun (WGS) entry which is preliminary data.</text>
</comment>
<proteinExistence type="predicted"/>
<dbReference type="Proteomes" id="UP000886998">
    <property type="component" value="Unassembled WGS sequence"/>
</dbReference>
<reference evidence="1" key="1">
    <citation type="submission" date="2020-08" db="EMBL/GenBank/DDBJ databases">
        <title>Multicomponent nature underlies the extraordinary mechanical properties of spider dragline silk.</title>
        <authorList>
            <person name="Kono N."/>
            <person name="Nakamura H."/>
            <person name="Mori M."/>
            <person name="Yoshida Y."/>
            <person name="Ohtoshi R."/>
            <person name="Malay A.D."/>
            <person name="Moran D.A.P."/>
            <person name="Tomita M."/>
            <person name="Numata K."/>
            <person name="Arakawa K."/>
        </authorList>
    </citation>
    <scope>NUCLEOTIDE SEQUENCE</scope>
</reference>
<dbReference type="OrthoDB" id="6767230at2759"/>
<evidence type="ECO:0000313" key="1">
    <source>
        <dbReference type="EMBL" id="GFY55284.1"/>
    </source>
</evidence>
<dbReference type="EMBL" id="BMAV01010289">
    <property type="protein sequence ID" value="GFY55284.1"/>
    <property type="molecule type" value="Genomic_DNA"/>
</dbReference>
<name>A0A8X6XL81_9ARAC</name>
<evidence type="ECO:0000313" key="2">
    <source>
        <dbReference type="Proteomes" id="UP000886998"/>
    </source>
</evidence>
<gene>
    <name evidence="1" type="ORF">TNIN_24241</name>
</gene>
<sequence length="94" mass="10840">MSGAYEGLQKLIKDKQPRANCVHFSTHNLNLVLNDACNNVPHVREFYDFCQKIYTFSGLSIKRWSDLKIVQNNENIQQTIKSYARQGGHLDLTL</sequence>
<accession>A0A8X6XL81</accession>
<dbReference type="AlphaFoldDB" id="A0A8X6XL81"/>